<evidence type="ECO:0000313" key="8">
    <source>
        <dbReference type="EMBL" id="KAA8822645.1"/>
    </source>
</evidence>
<proteinExistence type="predicted"/>
<feature type="transmembrane region" description="Helical" evidence="5">
    <location>
        <begin position="12"/>
        <end position="34"/>
    </location>
</feature>
<feature type="transmembrane region" description="Helical" evidence="5">
    <location>
        <begin position="318"/>
        <end position="334"/>
    </location>
</feature>
<accession>A0A5J5E0L7</accession>
<evidence type="ECO:0000259" key="6">
    <source>
        <dbReference type="Pfam" id="PF04892"/>
    </source>
</evidence>
<feature type="transmembrane region" description="Helical" evidence="5">
    <location>
        <begin position="128"/>
        <end position="151"/>
    </location>
</feature>
<feature type="transmembrane region" description="Helical" evidence="5">
    <location>
        <begin position="252"/>
        <end position="273"/>
    </location>
</feature>
<dbReference type="PANTHER" id="PTHR36834:SF1">
    <property type="entry name" value="INTEGRAL MEMBRANE PROTEIN"/>
    <property type="match status" value="1"/>
</dbReference>
<evidence type="ECO:0000256" key="5">
    <source>
        <dbReference type="SAM" id="Phobius"/>
    </source>
</evidence>
<dbReference type="GO" id="GO:0016020">
    <property type="term" value="C:membrane"/>
    <property type="evidence" value="ECO:0007669"/>
    <property type="project" value="UniProtKB-SubCell"/>
</dbReference>
<dbReference type="AlphaFoldDB" id="A0A5J5E0L7"/>
<feature type="transmembrane region" description="Helical" evidence="5">
    <location>
        <begin position="205"/>
        <end position="232"/>
    </location>
</feature>
<evidence type="ECO:0000313" key="9">
    <source>
        <dbReference type="EMBL" id="KAA8824070.1"/>
    </source>
</evidence>
<feature type="domain" description="VanZ-like" evidence="6">
    <location>
        <begin position="52"/>
        <end position="180"/>
    </location>
</feature>
<dbReference type="Pfam" id="PF06271">
    <property type="entry name" value="RDD"/>
    <property type="match status" value="1"/>
</dbReference>
<gene>
    <name evidence="9" type="ORF">EM848_02715</name>
    <name evidence="8" type="ORF">EMO90_01320</name>
</gene>
<dbReference type="EMBL" id="RZOA01000004">
    <property type="protein sequence ID" value="KAA8824070.1"/>
    <property type="molecule type" value="Genomic_DNA"/>
</dbReference>
<dbReference type="InterPro" id="IPR010432">
    <property type="entry name" value="RDD"/>
</dbReference>
<evidence type="ECO:0000256" key="2">
    <source>
        <dbReference type="ARBA" id="ARBA00022692"/>
    </source>
</evidence>
<feature type="transmembrane region" description="Helical" evidence="5">
    <location>
        <begin position="294"/>
        <end position="312"/>
    </location>
</feature>
<comment type="caution">
    <text evidence="9">The sequence shown here is derived from an EMBL/GenBank/DDBJ whole genome shotgun (WGS) entry which is preliminary data.</text>
</comment>
<dbReference type="Proteomes" id="UP000345527">
    <property type="component" value="Unassembled WGS sequence"/>
</dbReference>
<evidence type="ECO:0000256" key="3">
    <source>
        <dbReference type="ARBA" id="ARBA00022989"/>
    </source>
</evidence>
<dbReference type="Proteomes" id="UP000374630">
    <property type="component" value="Unassembled WGS sequence"/>
</dbReference>
<dbReference type="InterPro" id="IPR053150">
    <property type="entry name" value="Teicoplanin_resist-assoc"/>
</dbReference>
<keyword evidence="2 5" id="KW-0812">Transmembrane</keyword>
<dbReference type="RefSeq" id="WP_150353477.1">
    <property type="nucleotide sequence ID" value="NZ_RZNZ01000001.1"/>
</dbReference>
<sequence>MAFLQQFSMSFAFAVAMWPFVSLLLTLPVLALLYRRDNRLRFSSALGAYLVVLYLIALACFTLYPMPDDPIAYCAAHSFSPQLNPLEFVNDLRSSGVTAVLQIGMNIVFFLPLGFFMGRTFRWPFRAALPVGFLTSLLIETAQLTGFFHLFPCAYRLFDVDDLIWNTAGAVLGWMAAWLLNRRFPVEVLDESAITREPGLVRRSVALVIDMVMVTAASAPLALLVHLVGLYLPAAPDGPAGAVAPGAPRTSVYFIVQTVMFLLLEGVLPWLRCGQTLGGRFVRMTVETRPREGWRRLAFYVARLVVLYAIVFGPHWRSSWPGLVFLACVVFWLAKRRMPYDLI</sequence>
<feature type="transmembrane region" description="Helical" evidence="5">
    <location>
        <begin position="96"/>
        <end position="116"/>
    </location>
</feature>
<feature type="transmembrane region" description="Helical" evidence="5">
    <location>
        <begin position="163"/>
        <end position="180"/>
    </location>
</feature>
<name>A0A5J5E0L7_9BIFI</name>
<keyword evidence="4 5" id="KW-0472">Membrane</keyword>
<dbReference type="OrthoDB" id="4822551at2"/>
<dbReference type="Pfam" id="PF04892">
    <property type="entry name" value="VanZ"/>
    <property type="match status" value="1"/>
</dbReference>
<evidence type="ECO:0000313" key="11">
    <source>
        <dbReference type="Proteomes" id="UP000374630"/>
    </source>
</evidence>
<evidence type="ECO:0000313" key="10">
    <source>
        <dbReference type="Proteomes" id="UP000345527"/>
    </source>
</evidence>
<evidence type="ECO:0000256" key="1">
    <source>
        <dbReference type="ARBA" id="ARBA00004141"/>
    </source>
</evidence>
<evidence type="ECO:0000256" key="4">
    <source>
        <dbReference type="ARBA" id="ARBA00023136"/>
    </source>
</evidence>
<dbReference type="InterPro" id="IPR006976">
    <property type="entry name" value="VanZ-like"/>
</dbReference>
<keyword evidence="11" id="KW-1185">Reference proteome</keyword>
<dbReference type="PANTHER" id="PTHR36834">
    <property type="entry name" value="MEMBRANE PROTEIN-RELATED"/>
    <property type="match status" value="1"/>
</dbReference>
<feature type="domain" description="RDD" evidence="7">
    <location>
        <begin position="198"/>
        <end position="328"/>
    </location>
</feature>
<protein>
    <submittedName>
        <fullName evidence="9">VanZ family protein</fullName>
    </submittedName>
</protein>
<comment type="subcellular location">
    <subcellularLocation>
        <location evidence="1">Membrane</location>
        <topology evidence="1">Multi-pass membrane protein</topology>
    </subcellularLocation>
</comment>
<feature type="transmembrane region" description="Helical" evidence="5">
    <location>
        <begin position="46"/>
        <end position="64"/>
    </location>
</feature>
<organism evidence="9 10">
    <name type="scientific">Bifidobacterium vespertilionis</name>
    <dbReference type="NCBI Taxonomy" id="2562524"/>
    <lineage>
        <taxon>Bacteria</taxon>
        <taxon>Bacillati</taxon>
        <taxon>Actinomycetota</taxon>
        <taxon>Actinomycetes</taxon>
        <taxon>Bifidobacteriales</taxon>
        <taxon>Bifidobacteriaceae</taxon>
        <taxon>Bifidobacterium</taxon>
    </lineage>
</organism>
<dbReference type="EMBL" id="RZNZ01000001">
    <property type="protein sequence ID" value="KAA8822645.1"/>
    <property type="molecule type" value="Genomic_DNA"/>
</dbReference>
<reference evidence="10 11" key="1">
    <citation type="journal article" date="2019" name="Syst. Appl. Microbiol.">
        <title>Characterization of Bifidobacterium species in feaces of the Egyptian fruit bat: Description of B. vespertilionis sp. nov. and B. rousetti sp. nov.</title>
        <authorList>
            <person name="Modesto M."/>
            <person name="Satti M."/>
            <person name="Watanabe K."/>
            <person name="Puglisi E."/>
            <person name="Morelli L."/>
            <person name="Huang C.-H."/>
            <person name="Liou J.-S."/>
            <person name="Miyashita M."/>
            <person name="Tamura T."/>
            <person name="Saito S."/>
            <person name="Mori K."/>
            <person name="Huang L."/>
            <person name="Sciavilla P."/>
            <person name="Sandri C."/>
            <person name="Spiezio C."/>
            <person name="Vitali F."/>
            <person name="Cavalieri D."/>
            <person name="Perpetuini G."/>
            <person name="Tofalo R."/>
            <person name="Bonetti A."/>
            <person name="Arita M."/>
            <person name="Mattarelli P."/>
        </authorList>
    </citation>
    <scope>NUCLEOTIDE SEQUENCE [LARGE SCALE GENOMIC DNA]</scope>
    <source>
        <strain evidence="8 11">RST16</strain>
        <strain evidence="9 10">RST8</strain>
    </source>
</reference>
<keyword evidence="3 5" id="KW-1133">Transmembrane helix</keyword>
<evidence type="ECO:0000259" key="7">
    <source>
        <dbReference type="Pfam" id="PF06271"/>
    </source>
</evidence>